<evidence type="ECO:0000313" key="9">
    <source>
        <dbReference type="EMBL" id="KAJ7038372.1"/>
    </source>
</evidence>
<keyword evidence="4 7" id="KW-0812">Transmembrane</keyword>
<evidence type="ECO:0000256" key="3">
    <source>
        <dbReference type="ARBA" id="ARBA00022679"/>
    </source>
</evidence>
<dbReference type="GO" id="GO:0016020">
    <property type="term" value="C:membrane"/>
    <property type="evidence" value="ECO:0007669"/>
    <property type="project" value="UniProtKB-SubCell"/>
</dbReference>
<evidence type="ECO:0000256" key="5">
    <source>
        <dbReference type="ARBA" id="ARBA00022989"/>
    </source>
</evidence>
<feature type="transmembrane region" description="Helical" evidence="7">
    <location>
        <begin position="339"/>
        <end position="359"/>
    </location>
</feature>
<organism evidence="9 10">
    <name type="scientific">Mycena alexandri</name>
    <dbReference type="NCBI Taxonomy" id="1745969"/>
    <lineage>
        <taxon>Eukaryota</taxon>
        <taxon>Fungi</taxon>
        <taxon>Dikarya</taxon>
        <taxon>Basidiomycota</taxon>
        <taxon>Agaricomycotina</taxon>
        <taxon>Agaricomycetes</taxon>
        <taxon>Agaricomycetidae</taxon>
        <taxon>Agaricales</taxon>
        <taxon>Marasmiineae</taxon>
        <taxon>Mycenaceae</taxon>
        <taxon>Mycena</taxon>
    </lineage>
</organism>
<dbReference type="Pfam" id="PF13813">
    <property type="entry name" value="MBOAT_2"/>
    <property type="match status" value="1"/>
</dbReference>
<keyword evidence="3 9" id="KW-0808">Transferase</keyword>
<feature type="transmembrane region" description="Helical" evidence="7">
    <location>
        <begin position="274"/>
        <end position="295"/>
    </location>
</feature>
<feature type="transmembrane region" description="Helical" evidence="7">
    <location>
        <begin position="307"/>
        <end position="327"/>
    </location>
</feature>
<sequence>MSFAIFVWTPFPHAYLALYLALILAALVTPPSPHRRLFFVPILVLTWRLIHDAQAGYLTSTLWFGYLLVASDYILLTDVQRELHQVPDTADSRSTRVTIRNIEYAPLKARIKWALQLFISPRGVGWEHEPRSAIPSGAPPNTPRIKFIIRQSACLVVAFLCFDIMNLHLRWNPAFYARMGMVSAGWTWRFVGTAGFGMGAAAALSTVHYTLSIIFVALGVSVPQDWPPLFGDLASATSVRAFWSRSWHQLFRRSLCAHAKIISGTILGMPDRSTISLCVQGCCAFMLSGLVHYLGETVPMKLGRSGSLIFFGIQPIGIALETLAGTLAQRAGVQLPRTASQALGWMWVFAWFSLTLPIMQDPLIKTGQMDSRVDVSLIMGLSRGMWVLPSGRINLFGV</sequence>
<evidence type="ECO:0000259" key="8">
    <source>
        <dbReference type="Pfam" id="PF13813"/>
    </source>
</evidence>
<dbReference type="GO" id="GO:0006629">
    <property type="term" value="P:lipid metabolic process"/>
    <property type="evidence" value="ECO:0007669"/>
    <property type="project" value="InterPro"/>
</dbReference>
<dbReference type="Proteomes" id="UP001218188">
    <property type="component" value="Unassembled WGS sequence"/>
</dbReference>
<feature type="transmembrane region" description="Helical" evidence="7">
    <location>
        <begin position="190"/>
        <end position="220"/>
    </location>
</feature>
<reference evidence="9" key="1">
    <citation type="submission" date="2023-03" db="EMBL/GenBank/DDBJ databases">
        <title>Massive genome expansion in bonnet fungi (Mycena s.s.) driven by repeated elements and novel gene families across ecological guilds.</title>
        <authorList>
            <consortium name="Lawrence Berkeley National Laboratory"/>
            <person name="Harder C.B."/>
            <person name="Miyauchi S."/>
            <person name="Viragh M."/>
            <person name="Kuo A."/>
            <person name="Thoen E."/>
            <person name="Andreopoulos B."/>
            <person name="Lu D."/>
            <person name="Skrede I."/>
            <person name="Drula E."/>
            <person name="Henrissat B."/>
            <person name="Morin E."/>
            <person name="Kohler A."/>
            <person name="Barry K."/>
            <person name="LaButti K."/>
            <person name="Morin E."/>
            <person name="Salamov A."/>
            <person name="Lipzen A."/>
            <person name="Mereny Z."/>
            <person name="Hegedus B."/>
            <person name="Baldrian P."/>
            <person name="Stursova M."/>
            <person name="Weitz H."/>
            <person name="Taylor A."/>
            <person name="Grigoriev I.V."/>
            <person name="Nagy L.G."/>
            <person name="Martin F."/>
            <person name="Kauserud H."/>
        </authorList>
    </citation>
    <scope>NUCLEOTIDE SEQUENCE</scope>
    <source>
        <strain evidence="9">CBHHK200</strain>
    </source>
</reference>
<name>A0AAD6T364_9AGAR</name>
<feature type="domain" description="Wax synthase" evidence="8">
    <location>
        <begin position="226"/>
        <end position="311"/>
    </location>
</feature>
<feature type="transmembrane region" description="Helical" evidence="7">
    <location>
        <begin position="148"/>
        <end position="169"/>
    </location>
</feature>
<comment type="similarity">
    <text evidence="2">Belongs to the wax synthase family.</text>
</comment>
<dbReference type="AlphaFoldDB" id="A0AAD6T364"/>
<protein>
    <submittedName>
        <fullName evidence="9">Membrane bound O-acyl transferase family-domain-containing protein</fullName>
    </submittedName>
</protein>
<evidence type="ECO:0000313" key="10">
    <source>
        <dbReference type="Proteomes" id="UP001218188"/>
    </source>
</evidence>
<dbReference type="InterPro" id="IPR044851">
    <property type="entry name" value="Wax_synthase"/>
</dbReference>
<dbReference type="InterPro" id="IPR032805">
    <property type="entry name" value="Wax_synthase_dom"/>
</dbReference>
<gene>
    <name evidence="9" type="ORF">C8F04DRAFT_1034410</name>
</gene>
<dbReference type="GO" id="GO:0008374">
    <property type="term" value="F:O-acyltransferase activity"/>
    <property type="evidence" value="ECO:0007669"/>
    <property type="project" value="InterPro"/>
</dbReference>
<dbReference type="EMBL" id="JARJCM010000032">
    <property type="protein sequence ID" value="KAJ7038372.1"/>
    <property type="molecule type" value="Genomic_DNA"/>
</dbReference>
<keyword evidence="10" id="KW-1185">Reference proteome</keyword>
<evidence type="ECO:0000256" key="6">
    <source>
        <dbReference type="ARBA" id="ARBA00023136"/>
    </source>
</evidence>
<accession>A0AAD6T364</accession>
<evidence type="ECO:0000256" key="1">
    <source>
        <dbReference type="ARBA" id="ARBA00004141"/>
    </source>
</evidence>
<keyword evidence="6 7" id="KW-0472">Membrane</keyword>
<evidence type="ECO:0000256" key="7">
    <source>
        <dbReference type="SAM" id="Phobius"/>
    </source>
</evidence>
<evidence type="ECO:0000256" key="4">
    <source>
        <dbReference type="ARBA" id="ARBA00022692"/>
    </source>
</evidence>
<keyword evidence="5 7" id="KW-1133">Transmembrane helix</keyword>
<comment type="subcellular location">
    <subcellularLocation>
        <location evidence="1">Membrane</location>
        <topology evidence="1">Multi-pass membrane protein</topology>
    </subcellularLocation>
</comment>
<comment type="caution">
    <text evidence="9">The sequence shown here is derived from an EMBL/GenBank/DDBJ whole genome shotgun (WGS) entry which is preliminary data.</text>
</comment>
<feature type="transmembrane region" description="Helical" evidence="7">
    <location>
        <begin position="55"/>
        <end position="76"/>
    </location>
</feature>
<dbReference type="PANTHER" id="PTHR31595:SF27">
    <property type="entry name" value="WAX SYNTHASE DOMAIN-CONTAINING PROTEIN-RELATED"/>
    <property type="match status" value="1"/>
</dbReference>
<evidence type="ECO:0000256" key="2">
    <source>
        <dbReference type="ARBA" id="ARBA00007282"/>
    </source>
</evidence>
<proteinExistence type="inferred from homology"/>
<dbReference type="PANTHER" id="PTHR31595">
    <property type="entry name" value="LONG-CHAIN-ALCOHOL O-FATTY-ACYLTRANSFERASE 3-RELATED"/>
    <property type="match status" value="1"/>
</dbReference>
<feature type="transmembrane region" description="Helical" evidence="7">
    <location>
        <begin position="12"/>
        <end position="29"/>
    </location>
</feature>